<dbReference type="Proteomes" id="UP000765509">
    <property type="component" value="Unassembled WGS sequence"/>
</dbReference>
<keyword evidence="4" id="KW-1185">Reference proteome</keyword>
<dbReference type="EMBL" id="AVOT02021346">
    <property type="protein sequence ID" value="MBW0510115.1"/>
    <property type="molecule type" value="Genomic_DNA"/>
</dbReference>
<dbReference type="Gene3D" id="3.30.420.10">
    <property type="entry name" value="Ribonuclease H-like superfamily/Ribonuclease H"/>
    <property type="match status" value="1"/>
</dbReference>
<gene>
    <name evidence="3" type="ORF">O181_049830</name>
</gene>
<evidence type="ECO:0000313" key="4">
    <source>
        <dbReference type="Proteomes" id="UP000765509"/>
    </source>
</evidence>
<name>A0A9Q3HQF2_9BASI</name>
<keyword evidence="1" id="KW-0694">RNA-binding</keyword>
<dbReference type="PROSITE" id="PS50994">
    <property type="entry name" value="INTEGRASE"/>
    <property type="match status" value="1"/>
</dbReference>
<accession>A0A9Q3HQF2</accession>
<organism evidence="3 4">
    <name type="scientific">Austropuccinia psidii MF-1</name>
    <dbReference type="NCBI Taxonomy" id="1389203"/>
    <lineage>
        <taxon>Eukaryota</taxon>
        <taxon>Fungi</taxon>
        <taxon>Dikarya</taxon>
        <taxon>Basidiomycota</taxon>
        <taxon>Pucciniomycotina</taxon>
        <taxon>Pucciniomycetes</taxon>
        <taxon>Pucciniales</taxon>
        <taxon>Sphaerophragmiaceae</taxon>
        <taxon>Austropuccinia</taxon>
    </lineage>
</organism>
<dbReference type="PANTHER" id="PTHR37984:SF5">
    <property type="entry name" value="PROTEIN NYNRIN-LIKE"/>
    <property type="match status" value="1"/>
</dbReference>
<dbReference type="InterPro" id="IPR001584">
    <property type="entry name" value="Integrase_cat-core"/>
</dbReference>
<evidence type="ECO:0000313" key="3">
    <source>
        <dbReference type="EMBL" id="MBW0510115.1"/>
    </source>
</evidence>
<reference evidence="3" key="1">
    <citation type="submission" date="2021-03" db="EMBL/GenBank/DDBJ databases">
        <title>Draft genome sequence of rust myrtle Austropuccinia psidii MF-1, a brazilian biotype.</title>
        <authorList>
            <person name="Quecine M.C."/>
            <person name="Pachon D.M.R."/>
            <person name="Bonatelli M.L."/>
            <person name="Correr F.H."/>
            <person name="Franceschini L.M."/>
            <person name="Leite T.F."/>
            <person name="Margarido G.R.A."/>
            <person name="Almeida C.A."/>
            <person name="Ferrarezi J.A."/>
            <person name="Labate C.A."/>
        </authorList>
    </citation>
    <scope>NUCLEOTIDE SEQUENCE</scope>
    <source>
        <strain evidence="3">MF-1</strain>
    </source>
</reference>
<comment type="caution">
    <text evidence="3">The sequence shown here is derived from an EMBL/GenBank/DDBJ whole genome shotgun (WGS) entry which is preliminary data.</text>
</comment>
<dbReference type="GO" id="GO:0005634">
    <property type="term" value="C:nucleus"/>
    <property type="evidence" value="ECO:0007669"/>
    <property type="project" value="UniProtKB-ARBA"/>
</dbReference>
<dbReference type="InterPro" id="IPR012337">
    <property type="entry name" value="RNaseH-like_sf"/>
</dbReference>
<evidence type="ECO:0000256" key="1">
    <source>
        <dbReference type="ARBA" id="ARBA00022884"/>
    </source>
</evidence>
<dbReference type="AlphaFoldDB" id="A0A9Q3HQF2"/>
<dbReference type="GO" id="GO:0015074">
    <property type="term" value="P:DNA integration"/>
    <property type="evidence" value="ECO:0007669"/>
    <property type="project" value="InterPro"/>
</dbReference>
<dbReference type="PANTHER" id="PTHR37984">
    <property type="entry name" value="PROTEIN CBG26694"/>
    <property type="match status" value="1"/>
</dbReference>
<sequence>MDWVTEHPPSGDKRYNSFLVIVERYSKTLIFLACHKDYTSMDKALILWNRVIFYTELLKNIIRYREPKLTSALWINNHRFFWSKLSFSTAYHPQTDGLAEIMIQTLEDMIRKFCAYGLESKDSDGFTHDLCTSIPAL</sequence>
<dbReference type="InterPro" id="IPR036397">
    <property type="entry name" value="RNaseH_sf"/>
</dbReference>
<protein>
    <recommendedName>
        <fullName evidence="2">Integrase catalytic domain-containing protein</fullName>
    </recommendedName>
</protein>
<feature type="domain" description="Integrase catalytic" evidence="2">
    <location>
        <begin position="1"/>
        <end position="137"/>
    </location>
</feature>
<dbReference type="OrthoDB" id="2273864at2759"/>
<dbReference type="SUPFAM" id="SSF53098">
    <property type="entry name" value="Ribonuclease H-like"/>
    <property type="match status" value="1"/>
</dbReference>
<evidence type="ECO:0000259" key="2">
    <source>
        <dbReference type="PROSITE" id="PS50994"/>
    </source>
</evidence>
<dbReference type="GO" id="GO:0003723">
    <property type="term" value="F:RNA binding"/>
    <property type="evidence" value="ECO:0007669"/>
    <property type="project" value="UniProtKB-KW"/>
</dbReference>
<dbReference type="InterPro" id="IPR050951">
    <property type="entry name" value="Retrovirus_Pol_polyprotein"/>
</dbReference>
<proteinExistence type="predicted"/>